<organism evidence="1 2">
    <name type="scientific">Elysia crispata</name>
    <name type="common">lettuce slug</name>
    <dbReference type="NCBI Taxonomy" id="231223"/>
    <lineage>
        <taxon>Eukaryota</taxon>
        <taxon>Metazoa</taxon>
        <taxon>Spiralia</taxon>
        <taxon>Lophotrochozoa</taxon>
        <taxon>Mollusca</taxon>
        <taxon>Gastropoda</taxon>
        <taxon>Heterobranchia</taxon>
        <taxon>Euthyneura</taxon>
        <taxon>Panpulmonata</taxon>
        <taxon>Sacoglossa</taxon>
        <taxon>Placobranchoidea</taxon>
        <taxon>Plakobranchidae</taxon>
        <taxon>Elysia</taxon>
    </lineage>
</organism>
<name>A0AAE0ZVS0_9GAST</name>
<evidence type="ECO:0000313" key="2">
    <source>
        <dbReference type="Proteomes" id="UP001283361"/>
    </source>
</evidence>
<dbReference type="InterPro" id="IPR043128">
    <property type="entry name" value="Rev_trsase/Diguanyl_cyclase"/>
</dbReference>
<sequence length="94" mass="10021">MSVAYDTITGGHLGIKNTRDVEKVRDAPRPTTKKEIRSFLGLVGYYQPCIPNFAAIAAPLSILTSKGQPDKVVCVCVGGGAPGESVRRIEESCN</sequence>
<proteinExistence type="predicted"/>
<dbReference type="InterPro" id="IPR051320">
    <property type="entry name" value="Viral_Replic_Matur_Polypro"/>
</dbReference>
<dbReference type="PANTHER" id="PTHR33064:SF29">
    <property type="entry name" value="PEPTIDASE A2 DOMAIN-CONTAINING PROTEIN-RELATED"/>
    <property type="match status" value="1"/>
</dbReference>
<reference evidence="1" key="1">
    <citation type="journal article" date="2023" name="G3 (Bethesda)">
        <title>A reference genome for the long-term kleptoplast-retaining sea slug Elysia crispata morphotype clarki.</title>
        <authorList>
            <person name="Eastman K.E."/>
            <person name="Pendleton A.L."/>
            <person name="Shaikh M.A."/>
            <person name="Suttiyut T."/>
            <person name="Ogas R."/>
            <person name="Tomko P."/>
            <person name="Gavelis G."/>
            <person name="Widhalm J.R."/>
            <person name="Wisecaver J.H."/>
        </authorList>
    </citation>
    <scope>NUCLEOTIDE SEQUENCE</scope>
    <source>
        <strain evidence="1">ECLA1</strain>
    </source>
</reference>
<dbReference type="AlphaFoldDB" id="A0AAE0ZVS0"/>
<dbReference type="PANTHER" id="PTHR33064">
    <property type="entry name" value="POL PROTEIN"/>
    <property type="match status" value="1"/>
</dbReference>
<gene>
    <name evidence="1" type="ORF">RRG08_041309</name>
</gene>
<comment type="caution">
    <text evidence="1">The sequence shown here is derived from an EMBL/GenBank/DDBJ whole genome shotgun (WGS) entry which is preliminary data.</text>
</comment>
<dbReference type="Gene3D" id="3.30.70.270">
    <property type="match status" value="1"/>
</dbReference>
<keyword evidence="2" id="KW-1185">Reference proteome</keyword>
<dbReference type="InterPro" id="IPR043502">
    <property type="entry name" value="DNA/RNA_pol_sf"/>
</dbReference>
<protein>
    <submittedName>
        <fullName evidence="1">Uncharacterized protein</fullName>
    </submittedName>
</protein>
<dbReference type="SUPFAM" id="SSF56672">
    <property type="entry name" value="DNA/RNA polymerases"/>
    <property type="match status" value="1"/>
</dbReference>
<dbReference type="Proteomes" id="UP001283361">
    <property type="component" value="Unassembled WGS sequence"/>
</dbReference>
<dbReference type="EMBL" id="JAWDGP010003315">
    <property type="protein sequence ID" value="KAK3775527.1"/>
    <property type="molecule type" value="Genomic_DNA"/>
</dbReference>
<accession>A0AAE0ZVS0</accession>
<evidence type="ECO:0000313" key="1">
    <source>
        <dbReference type="EMBL" id="KAK3775527.1"/>
    </source>
</evidence>